<keyword evidence="3" id="KW-1185">Reference proteome</keyword>
<sequence>MAPDVRYFPVPGTLPLTEDLVGVRANFHYGSGNVLQQFYRDAETMVWSGIEGDFAGVRQTEPTMRVFELGAAQYFITWYEEGTVATAAHGEVFDGGYPIAVVADFGRLVATAAYTNPREDGGQYFLVDQATIRIVDAPAAFAAKIAGASTRTG</sequence>
<reference evidence="3" key="1">
    <citation type="journal article" date="2019" name="Int. J. Syst. Evol. Microbiol.">
        <title>The Global Catalogue of Microorganisms (GCM) 10K type strain sequencing project: providing services to taxonomists for standard genome sequencing and annotation.</title>
        <authorList>
            <consortium name="The Broad Institute Genomics Platform"/>
            <consortium name="The Broad Institute Genome Sequencing Center for Infectious Disease"/>
            <person name="Wu L."/>
            <person name="Ma J."/>
        </authorList>
    </citation>
    <scope>NUCLEOTIDE SEQUENCE [LARGE SCALE GENOMIC DNA]</scope>
    <source>
        <strain evidence="3">JCM 14545</strain>
    </source>
</reference>
<dbReference type="Gene3D" id="2.40.128.20">
    <property type="match status" value="1"/>
</dbReference>
<evidence type="ECO:0000313" key="3">
    <source>
        <dbReference type="Proteomes" id="UP001501116"/>
    </source>
</evidence>
<comment type="caution">
    <text evidence="2">The sequence shown here is derived from an EMBL/GenBank/DDBJ whole genome shotgun (WGS) entry which is preliminary data.</text>
</comment>
<dbReference type="InterPro" id="IPR035348">
    <property type="entry name" value="MoaF_C"/>
</dbReference>
<dbReference type="Pfam" id="PF17409">
    <property type="entry name" value="MoaF_C"/>
    <property type="match status" value="1"/>
</dbReference>
<feature type="domain" description="MoaF C-terminal" evidence="1">
    <location>
        <begin position="17"/>
        <end position="81"/>
    </location>
</feature>
<organism evidence="2 3">
    <name type="scientific">Amycolatopsis minnesotensis</name>
    <dbReference type="NCBI Taxonomy" id="337894"/>
    <lineage>
        <taxon>Bacteria</taxon>
        <taxon>Bacillati</taxon>
        <taxon>Actinomycetota</taxon>
        <taxon>Actinomycetes</taxon>
        <taxon>Pseudonocardiales</taxon>
        <taxon>Pseudonocardiaceae</taxon>
        <taxon>Amycolatopsis</taxon>
    </lineage>
</organism>
<protein>
    <recommendedName>
        <fullName evidence="1">MoaF C-terminal domain-containing protein</fullName>
    </recommendedName>
</protein>
<accession>A0ABP5BQC9</accession>
<dbReference type="RefSeq" id="WP_344415350.1">
    <property type="nucleotide sequence ID" value="NZ_BAAANN010000005.1"/>
</dbReference>
<evidence type="ECO:0000259" key="1">
    <source>
        <dbReference type="Pfam" id="PF17409"/>
    </source>
</evidence>
<name>A0ABP5BQC9_9PSEU</name>
<dbReference type="Proteomes" id="UP001501116">
    <property type="component" value="Unassembled WGS sequence"/>
</dbReference>
<gene>
    <name evidence="2" type="ORF">GCM10009754_17070</name>
</gene>
<evidence type="ECO:0000313" key="2">
    <source>
        <dbReference type="EMBL" id="GAA1949108.1"/>
    </source>
</evidence>
<proteinExistence type="predicted"/>
<dbReference type="EMBL" id="BAAANN010000005">
    <property type="protein sequence ID" value="GAA1949108.1"/>
    <property type="molecule type" value="Genomic_DNA"/>
</dbReference>
<dbReference type="InterPro" id="IPR012674">
    <property type="entry name" value="Calycin"/>
</dbReference>